<protein>
    <recommendedName>
        <fullName evidence="11">Transcriptional repressor</fullName>
    </recommendedName>
</protein>
<dbReference type="AlphaFoldDB" id="A0A1J5HE83"/>
<dbReference type="PANTHER" id="PTHR33202">
    <property type="entry name" value="ZINC UPTAKE REGULATION PROTEIN"/>
    <property type="match status" value="1"/>
</dbReference>
<dbReference type="GO" id="GO:1900376">
    <property type="term" value="P:regulation of secondary metabolite biosynthetic process"/>
    <property type="evidence" value="ECO:0007669"/>
    <property type="project" value="TreeGrafter"/>
</dbReference>
<evidence type="ECO:0000256" key="1">
    <source>
        <dbReference type="ARBA" id="ARBA00007957"/>
    </source>
</evidence>
<evidence type="ECO:0000256" key="5">
    <source>
        <dbReference type="ARBA" id="ARBA00023125"/>
    </source>
</evidence>
<feature type="binding site" evidence="8">
    <location>
        <position position="85"/>
    </location>
    <ligand>
        <name>Fe cation</name>
        <dbReference type="ChEBI" id="CHEBI:24875"/>
    </ligand>
</feature>
<comment type="cofactor">
    <cofactor evidence="7">
        <name>Zn(2+)</name>
        <dbReference type="ChEBI" id="CHEBI:29105"/>
    </cofactor>
    <text evidence="7">Binds 1 zinc ion per subunit.</text>
</comment>
<dbReference type="EMBL" id="MNZM01000104">
    <property type="protein sequence ID" value="OIP82771.1"/>
    <property type="molecule type" value="Genomic_DNA"/>
</dbReference>
<dbReference type="SUPFAM" id="SSF46785">
    <property type="entry name" value="Winged helix' DNA-binding domain"/>
    <property type="match status" value="1"/>
</dbReference>
<evidence type="ECO:0000256" key="2">
    <source>
        <dbReference type="ARBA" id="ARBA00022491"/>
    </source>
</evidence>
<keyword evidence="3 7" id="KW-0862">Zinc</keyword>
<dbReference type="GO" id="GO:0045892">
    <property type="term" value="P:negative regulation of DNA-templated transcription"/>
    <property type="evidence" value="ECO:0007669"/>
    <property type="project" value="TreeGrafter"/>
</dbReference>
<keyword evidence="2" id="KW-0678">Repressor</keyword>
<dbReference type="GO" id="GO:0003700">
    <property type="term" value="F:DNA-binding transcription factor activity"/>
    <property type="evidence" value="ECO:0007669"/>
    <property type="project" value="InterPro"/>
</dbReference>
<comment type="similarity">
    <text evidence="1">Belongs to the Fur family.</text>
</comment>
<dbReference type="InterPro" id="IPR002481">
    <property type="entry name" value="FUR"/>
</dbReference>
<evidence type="ECO:0000256" key="3">
    <source>
        <dbReference type="ARBA" id="ARBA00022833"/>
    </source>
</evidence>
<proteinExistence type="inferred from homology"/>
<dbReference type="Gene3D" id="3.30.1490.190">
    <property type="match status" value="1"/>
</dbReference>
<evidence type="ECO:0000313" key="9">
    <source>
        <dbReference type="EMBL" id="OIP82771.1"/>
    </source>
</evidence>
<dbReference type="CDD" id="cd07153">
    <property type="entry name" value="Fur_like"/>
    <property type="match status" value="1"/>
</dbReference>
<evidence type="ECO:0000256" key="7">
    <source>
        <dbReference type="PIRSR" id="PIRSR602481-1"/>
    </source>
</evidence>
<evidence type="ECO:0000256" key="6">
    <source>
        <dbReference type="ARBA" id="ARBA00023163"/>
    </source>
</evidence>
<dbReference type="Proteomes" id="UP000183758">
    <property type="component" value="Unassembled WGS sequence"/>
</dbReference>
<dbReference type="InterPro" id="IPR036390">
    <property type="entry name" value="WH_DNA-bd_sf"/>
</dbReference>
<dbReference type="Pfam" id="PF01475">
    <property type="entry name" value="FUR"/>
    <property type="match status" value="1"/>
</dbReference>
<evidence type="ECO:0000313" key="10">
    <source>
        <dbReference type="Proteomes" id="UP000183758"/>
    </source>
</evidence>
<keyword evidence="8" id="KW-0408">Iron</keyword>
<organism evidence="9 10">
    <name type="scientific">Candidatus Roizmanbacteria bacterium CG2_30_33_16</name>
    <dbReference type="NCBI Taxonomy" id="1805340"/>
    <lineage>
        <taxon>Bacteria</taxon>
        <taxon>Candidatus Roizmaniibacteriota</taxon>
    </lineage>
</organism>
<name>A0A1J5HE83_9BACT</name>
<keyword evidence="4" id="KW-0805">Transcription regulation</keyword>
<comment type="cofactor">
    <cofactor evidence="8">
        <name>Mn(2+)</name>
        <dbReference type="ChEBI" id="CHEBI:29035"/>
    </cofactor>
    <cofactor evidence="8">
        <name>Fe(2+)</name>
        <dbReference type="ChEBI" id="CHEBI:29033"/>
    </cofactor>
    <text evidence="8">Binds 1 Mn(2+) or Fe(2+) ion per subunit.</text>
</comment>
<feature type="binding site" evidence="7">
    <location>
        <position position="138"/>
    </location>
    <ligand>
        <name>Zn(2+)</name>
        <dbReference type="ChEBI" id="CHEBI:29105"/>
    </ligand>
</feature>
<dbReference type="GO" id="GO:0008270">
    <property type="term" value="F:zinc ion binding"/>
    <property type="evidence" value="ECO:0007669"/>
    <property type="project" value="TreeGrafter"/>
</dbReference>
<feature type="binding site" evidence="8">
    <location>
        <position position="127"/>
    </location>
    <ligand>
        <name>Fe cation</name>
        <dbReference type="ChEBI" id="CHEBI:24875"/>
    </ligand>
</feature>
<evidence type="ECO:0008006" key="11">
    <source>
        <dbReference type="Google" id="ProtNLM"/>
    </source>
</evidence>
<dbReference type="GO" id="GO:0000976">
    <property type="term" value="F:transcription cis-regulatory region binding"/>
    <property type="evidence" value="ECO:0007669"/>
    <property type="project" value="TreeGrafter"/>
</dbReference>
<feature type="binding site" evidence="7">
    <location>
        <position position="91"/>
    </location>
    <ligand>
        <name>Zn(2+)</name>
        <dbReference type="ChEBI" id="CHEBI:29105"/>
    </ligand>
</feature>
<feature type="binding site" evidence="7">
    <location>
        <position position="94"/>
    </location>
    <ligand>
        <name>Zn(2+)</name>
        <dbReference type="ChEBI" id="CHEBI:29105"/>
    </ligand>
</feature>
<dbReference type="Gene3D" id="1.10.10.10">
    <property type="entry name" value="Winged helix-like DNA-binding domain superfamily/Winged helix DNA-binding domain"/>
    <property type="match status" value="1"/>
</dbReference>
<feature type="binding site" evidence="7">
    <location>
        <position position="135"/>
    </location>
    <ligand>
        <name>Zn(2+)</name>
        <dbReference type="ChEBI" id="CHEBI:29105"/>
    </ligand>
</feature>
<dbReference type="PANTHER" id="PTHR33202:SF7">
    <property type="entry name" value="FERRIC UPTAKE REGULATION PROTEIN"/>
    <property type="match status" value="1"/>
</dbReference>
<dbReference type="InterPro" id="IPR036388">
    <property type="entry name" value="WH-like_DNA-bd_sf"/>
</dbReference>
<reference evidence="9 10" key="1">
    <citation type="journal article" date="2016" name="Environ. Microbiol.">
        <title>Genomic resolution of a cold subsurface aquifer community provides metabolic insights for novel microbes adapted to high CO concentrations.</title>
        <authorList>
            <person name="Probst A.J."/>
            <person name="Castelle C.J."/>
            <person name="Singh A."/>
            <person name="Brown C.T."/>
            <person name="Anantharaman K."/>
            <person name="Sharon I."/>
            <person name="Hug L.A."/>
            <person name="Burstein D."/>
            <person name="Emerson J.B."/>
            <person name="Thomas B.C."/>
            <person name="Banfield J.F."/>
        </authorList>
    </citation>
    <scope>NUCLEOTIDE SEQUENCE [LARGE SCALE GENOMIC DNA]</scope>
    <source>
        <strain evidence="9">CG2_30_33_16</strain>
    </source>
</reference>
<comment type="caution">
    <text evidence="9">The sequence shown here is derived from an EMBL/GenBank/DDBJ whole genome shotgun (WGS) entry which is preliminary data.</text>
</comment>
<evidence type="ECO:0000256" key="4">
    <source>
        <dbReference type="ARBA" id="ARBA00023015"/>
    </source>
</evidence>
<sequence>MNTTTIFKENEIKKTLARTAILDILKRVKKPIDVSEIIERLKSMKIKIDRVTVFRNINLLVKKELISKVEFNEGKYRYELSSLPHHHHLVCTKCGRINDIESNPLHKEIDKISETVNKIYDFKIEEHKVEFFGKCKICKGK</sequence>
<accession>A0A1J5HE83</accession>
<keyword evidence="7" id="KW-0479">Metal-binding</keyword>
<gene>
    <name evidence="9" type="ORF">AUK04_04190</name>
</gene>
<keyword evidence="5" id="KW-0238">DNA-binding</keyword>
<dbReference type="InterPro" id="IPR043135">
    <property type="entry name" value="Fur_C"/>
</dbReference>
<keyword evidence="6" id="KW-0804">Transcription</keyword>
<evidence type="ECO:0000256" key="8">
    <source>
        <dbReference type="PIRSR" id="PIRSR602481-2"/>
    </source>
</evidence>